<dbReference type="PANTHER" id="PTHR43776:SF15">
    <property type="entry name" value="GLUTATHIONE IMPORT ATP-BINDING PROTEIN GSIA"/>
    <property type="match status" value="1"/>
</dbReference>
<comment type="function">
    <text evidence="12">Part of the ABC transporter complex GsiABCD involved in glutathione import. Responsible for energy coupling to the transport system.</text>
</comment>
<sequence>MTEPVFSVSGLEVAFRGRTGWTPVVHDMSMQIARGETLALVGESGSGKSVTSLASMRLLDPETSRIRGKVQLEGRDLLTLSEPQMRGVRGNDMAMIFQEPMTSLNPSMKIGEQIAEVLEAHQSMDRKAALTETQRLLERVRIPAARQRMGEYPHQSSGGMRQRFMIAMALACRPRLLIADEPTTALDVTIQAQILELIKVLQEEEDMAVLFITHDMGVVAEVADRTIVMYRGRAVEQGPTEALFAAPEQPYTRALLSAVPRLGSMTGSRQPARFPLVEAETGKPLPARPVEARVDDSTAPLLQVRGLTTRYATGGGFLGRGAGRVHAVEGIDFDIHPGETLALVGESGCGKSSAGRSILGLTPAQDGSVKLEGEELLGLSRRAIRPYRRKMQMIFQDPFASLDPRFRIGDAIAEPMLTHGLVSRAEAPGRVADLLEKVGLTGDMARRYPNEFSGGQRQRLCIARALGMTPSLIVADEAVSALDVSIKAQVINLMLDLQEEMGLSYLFISHDMAVVERMSHRVAVMYLGEIVEIGPRAAIFENPQHPYTRRLLSAVPVPDPARRGMRRGLDVRELKSPVRPLDYQPPKREWREVSPGHRVQVPGPEWAGEIAEQAAGIPA</sequence>
<dbReference type="AlphaFoldDB" id="A0A0B3SK09"/>
<reference evidence="18 19" key="1">
    <citation type="submission" date="2014-10" db="EMBL/GenBank/DDBJ databases">
        <title>Genome sequence of Ponticoccus sp. strain UMTAT08 isolated from clonal culture of toxic dinoflagellate Alexandrium tamiyavanichii.</title>
        <authorList>
            <person name="Gan H.Y."/>
            <person name="Muhd D.-D."/>
            <person name="Mohd Noor M.E."/>
            <person name="Yeong Y.S."/>
            <person name="Usup G."/>
        </authorList>
    </citation>
    <scope>NUCLEOTIDE SEQUENCE [LARGE SCALE GENOMIC DNA]</scope>
    <source>
        <strain evidence="18 19">UMTAT08</strain>
    </source>
</reference>
<dbReference type="GO" id="GO:0015833">
    <property type="term" value="P:peptide transport"/>
    <property type="evidence" value="ECO:0007669"/>
    <property type="project" value="InterPro"/>
</dbReference>
<accession>A0A0B3SK09</accession>
<dbReference type="GO" id="GO:0005886">
    <property type="term" value="C:plasma membrane"/>
    <property type="evidence" value="ECO:0007669"/>
    <property type="project" value="UniProtKB-SubCell"/>
</dbReference>
<evidence type="ECO:0000256" key="11">
    <source>
        <dbReference type="ARBA" id="ARBA00023136"/>
    </source>
</evidence>
<comment type="subcellular location">
    <subcellularLocation>
        <location evidence="1">Cell inner membrane</location>
        <topology evidence="1">Peripheral membrane protein</topology>
    </subcellularLocation>
</comment>
<evidence type="ECO:0000256" key="15">
    <source>
        <dbReference type="ARBA" id="ARBA00041187"/>
    </source>
</evidence>
<dbReference type="InterPro" id="IPR003593">
    <property type="entry name" value="AAA+_ATPase"/>
</dbReference>
<proteinExistence type="inferred from homology"/>
<dbReference type="NCBIfam" id="NF007739">
    <property type="entry name" value="PRK10419.1"/>
    <property type="match status" value="2"/>
</dbReference>
<dbReference type="InterPro" id="IPR013563">
    <property type="entry name" value="Oligopep_ABC_C"/>
</dbReference>
<dbReference type="Proteomes" id="UP000030960">
    <property type="component" value="Unassembled WGS sequence"/>
</dbReference>
<keyword evidence="3" id="KW-0813">Transport</keyword>
<evidence type="ECO:0000256" key="9">
    <source>
        <dbReference type="ARBA" id="ARBA00022840"/>
    </source>
</evidence>
<dbReference type="STRING" id="561184.SAMN05216376_10448"/>
<evidence type="ECO:0000256" key="3">
    <source>
        <dbReference type="ARBA" id="ARBA00022448"/>
    </source>
</evidence>
<evidence type="ECO:0000256" key="7">
    <source>
        <dbReference type="ARBA" id="ARBA00022741"/>
    </source>
</evidence>
<dbReference type="InterPro" id="IPR027417">
    <property type="entry name" value="P-loop_NTPase"/>
</dbReference>
<evidence type="ECO:0000256" key="13">
    <source>
        <dbReference type="ARBA" id="ARBA00038416"/>
    </source>
</evidence>
<keyword evidence="4" id="KW-1003">Cell membrane</keyword>
<evidence type="ECO:0000259" key="17">
    <source>
        <dbReference type="PROSITE" id="PS50893"/>
    </source>
</evidence>
<keyword evidence="11" id="KW-0472">Membrane</keyword>
<dbReference type="InterPro" id="IPR017871">
    <property type="entry name" value="ABC_transporter-like_CS"/>
</dbReference>
<dbReference type="NCBIfam" id="NF008453">
    <property type="entry name" value="PRK11308.1"/>
    <property type="match status" value="2"/>
</dbReference>
<feature type="domain" description="ABC transporter" evidence="17">
    <location>
        <begin position="8"/>
        <end position="256"/>
    </location>
</feature>
<dbReference type="RefSeq" id="WP_043145471.1">
    <property type="nucleotide sequence ID" value="NZ_JSUQ01000021.1"/>
</dbReference>
<dbReference type="CDD" id="cd03257">
    <property type="entry name" value="ABC_NikE_OppD_transporters"/>
    <property type="match status" value="2"/>
</dbReference>
<dbReference type="InterPro" id="IPR050319">
    <property type="entry name" value="ABC_transp_ATP-bind"/>
</dbReference>
<gene>
    <name evidence="18" type="ORF">OA50_04601</name>
</gene>
<keyword evidence="9" id="KW-0067">ATP-binding</keyword>
<dbReference type="GO" id="GO:0016887">
    <property type="term" value="F:ATP hydrolysis activity"/>
    <property type="evidence" value="ECO:0007669"/>
    <property type="project" value="InterPro"/>
</dbReference>
<dbReference type="InterPro" id="IPR003439">
    <property type="entry name" value="ABC_transporter-like_ATP-bd"/>
</dbReference>
<evidence type="ECO:0000313" key="18">
    <source>
        <dbReference type="EMBL" id="KHQ50889.1"/>
    </source>
</evidence>
<evidence type="ECO:0000256" key="4">
    <source>
        <dbReference type="ARBA" id="ARBA00022475"/>
    </source>
</evidence>
<keyword evidence="7" id="KW-0547">Nucleotide-binding</keyword>
<dbReference type="PROSITE" id="PS00211">
    <property type="entry name" value="ABC_TRANSPORTER_1"/>
    <property type="match status" value="1"/>
</dbReference>
<dbReference type="PROSITE" id="PS50893">
    <property type="entry name" value="ABC_TRANSPORTER_2"/>
    <property type="match status" value="2"/>
</dbReference>
<evidence type="ECO:0000313" key="19">
    <source>
        <dbReference type="Proteomes" id="UP000030960"/>
    </source>
</evidence>
<dbReference type="Pfam" id="PF08352">
    <property type="entry name" value="oligo_HPY"/>
    <property type="match status" value="2"/>
</dbReference>
<dbReference type="EC" id="7.4.2.10" evidence="14"/>
<feature type="domain" description="ABC transporter" evidence="17">
    <location>
        <begin position="302"/>
        <end position="552"/>
    </location>
</feature>
<dbReference type="Pfam" id="PF00005">
    <property type="entry name" value="ABC_tran"/>
    <property type="match status" value="2"/>
</dbReference>
<dbReference type="FunFam" id="3.40.50.300:FF:000016">
    <property type="entry name" value="Oligopeptide ABC transporter ATP-binding component"/>
    <property type="match status" value="2"/>
</dbReference>
<keyword evidence="10" id="KW-1278">Translocase</keyword>
<evidence type="ECO:0000256" key="5">
    <source>
        <dbReference type="ARBA" id="ARBA00022519"/>
    </source>
</evidence>
<dbReference type="Gene3D" id="3.40.50.300">
    <property type="entry name" value="P-loop containing nucleotide triphosphate hydrolases"/>
    <property type="match status" value="2"/>
</dbReference>
<dbReference type="OrthoDB" id="9802264at2"/>
<keyword evidence="5" id="KW-0997">Cell inner membrane</keyword>
<evidence type="ECO:0000256" key="14">
    <source>
        <dbReference type="ARBA" id="ARBA00039050"/>
    </source>
</evidence>
<evidence type="ECO:0000256" key="2">
    <source>
        <dbReference type="ARBA" id="ARBA00011469"/>
    </source>
</evidence>
<dbReference type="SUPFAM" id="SSF52540">
    <property type="entry name" value="P-loop containing nucleoside triphosphate hydrolases"/>
    <property type="match status" value="2"/>
</dbReference>
<dbReference type="PANTHER" id="PTHR43776">
    <property type="entry name" value="TRANSPORT ATP-BINDING PROTEIN"/>
    <property type="match status" value="1"/>
</dbReference>
<dbReference type="SMART" id="SM00382">
    <property type="entry name" value="AAA"/>
    <property type="match status" value="2"/>
</dbReference>
<evidence type="ECO:0000256" key="12">
    <source>
        <dbReference type="ARBA" id="ARBA00037530"/>
    </source>
</evidence>
<dbReference type="EMBL" id="JSUQ01000021">
    <property type="protein sequence ID" value="KHQ50889.1"/>
    <property type="molecule type" value="Genomic_DNA"/>
</dbReference>
<comment type="catalytic activity">
    <reaction evidence="16">
        <text>glutathione(out) + ATP + H2O = glutathione(in) + ADP + phosphate + H(+)</text>
        <dbReference type="Rhea" id="RHEA:29791"/>
        <dbReference type="ChEBI" id="CHEBI:15377"/>
        <dbReference type="ChEBI" id="CHEBI:15378"/>
        <dbReference type="ChEBI" id="CHEBI:30616"/>
        <dbReference type="ChEBI" id="CHEBI:43474"/>
        <dbReference type="ChEBI" id="CHEBI:57925"/>
        <dbReference type="ChEBI" id="CHEBI:456216"/>
        <dbReference type="EC" id="7.4.2.10"/>
    </reaction>
</comment>
<keyword evidence="6" id="KW-0677">Repeat</keyword>
<keyword evidence="8" id="KW-0378">Hydrolase</keyword>
<comment type="subunit">
    <text evidence="2">The complex is composed of two ATP-binding proteins (GsiA), two transmembrane proteins (GsiC and GsiD) and a solute-binding protein (GsiB).</text>
</comment>
<evidence type="ECO:0000256" key="8">
    <source>
        <dbReference type="ARBA" id="ARBA00022801"/>
    </source>
</evidence>
<dbReference type="GO" id="GO:0055085">
    <property type="term" value="P:transmembrane transport"/>
    <property type="evidence" value="ECO:0007669"/>
    <property type="project" value="UniProtKB-ARBA"/>
</dbReference>
<evidence type="ECO:0000256" key="6">
    <source>
        <dbReference type="ARBA" id="ARBA00022737"/>
    </source>
</evidence>
<comment type="similarity">
    <text evidence="13">Belongs to the ABC transporter superfamily. Glutathione importer (TC 3.A.1.5.11) family.</text>
</comment>
<evidence type="ECO:0000256" key="10">
    <source>
        <dbReference type="ARBA" id="ARBA00022967"/>
    </source>
</evidence>
<organism evidence="18 19">
    <name type="scientific">Mameliella alba</name>
    <dbReference type="NCBI Taxonomy" id="561184"/>
    <lineage>
        <taxon>Bacteria</taxon>
        <taxon>Pseudomonadati</taxon>
        <taxon>Pseudomonadota</taxon>
        <taxon>Alphaproteobacteria</taxon>
        <taxon>Rhodobacterales</taxon>
        <taxon>Roseobacteraceae</taxon>
        <taxon>Mameliella</taxon>
    </lineage>
</organism>
<keyword evidence="19" id="KW-1185">Reference proteome</keyword>
<name>A0A0B3SK09_9RHOB</name>
<dbReference type="GO" id="GO:0005524">
    <property type="term" value="F:ATP binding"/>
    <property type="evidence" value="ECO:0007669"/>
    <property type="project" value="UniProtKB-KW"/>
</dbReference>
<comment type="caution">
    <text evidence="18">The sequence shown here is derived from an EMBL/GenBank/DDBJ whole genome shotgun (WGS) entry which is preliminary data.</text>
</comment>
<evidence type="ECO:0000256" key="1">
    <source>
        <dbReference type="ARBA" id="ARBA00004417"/>
    </source>
</evidence>
<protein>
    <recommendedName>
        <fullName evidence="15">Glutathione import ATP-binding protein GsiA</fullName>
        <ecNumber evidence="14">7.4.2.10</ecNumber>
    </recommendedName>
</protein>
<evidence type="ECO:0000256" key="16">
    <source>
        <dbReference type="ARBA" id="ARBA00047640"/>
    </source>
</evidence>
<dbReference type="PATRIC" id="fig|1515334.3.peg.4626"/>